<dbReference type="Gene3D" id="2.20.25.110">
    <property type="entry name" value="S-adenosyl-L-methionine-dependent methyltransferases"/>
    <property type="match status" value="1"/>
</dbReference>
<dbReference type="Gene3D" id="3.40.50.150">
    <property type="entry name" value="Vaccinia Virus protein VP39"/>
    <property type="match status" value="1"/>
</dbReference>
<dbReference type="Pfam" id="PF13649">
    <property type="entry name" value="Methyltransf_25"/>
    <property type="match status" value="1"/>
</dbReference>
<dbReference type="CDD" id="cd02440">
    <property type="entry name" value="AdoMet_MTases"/>
    <property type="match status" value="1"/>
</dbReference>
<evidence type="ECO:0000256" key="1">
    <source>
        <dbReference type="ARBA" id="ARBA00022603"/>
    </source>
</evidence>
<keyword evidence="2" id="KW-0808">Transferase</keyword>
<comment type="caution">
    <text evidence="5">The sequence shown here is derived from an EMBL/GenBank/DDBJ whole genome shotgun (WGS) entry which is preliminary data.</text>
</comment>
<dbReference type="RefSeq" id="WP_114382400.1">
    <property type="nucleotide sequence ID" value="NZ_QPJD01000015.1"/>
</dbReference>
<dbReference type="Proteomes" id="UP000252415">
    <property type="component" value="Unassembled WGS sequence"/>
</dbReference>
<keyword evidence="6" id="KW-1185">Reference proteome</keyword>
<protein>
    <submittedName>
        <fullName evidence="5">Ubiquinone/menaquinone biosynthesis C-methylase UbiE</fullName>
    </submittedName>
</protein>
<gene>
    <name evidence="5" type="ORF">DFP97_11591</name>
</gene>
<dbReference type="OrthoDB" id="9811589at2"/>
<evidence type="ECO:0000256" key="3">
    <source>
        <dbReference type="ARBA" id="ARBA00022691"/>
    </source>
</evidence>
<dbReference type="PANTHER" id="PTHR43464">
    <property type="entry name" value="METHYLTRANSFERASE"/>
    <property type="match status" value="1"/>
</dbReference>
<reference evidence="5 6" key="1">
    <citation type="submission" date="2018-07" db="EMBL/GenBank/DDBJ databases">
        <title>Genomic Encyclopedia of Type Strains, Phase III (KMG-III): the genomes of soil and plant-associated and newly described type strains.</title>
        <authorList>
            <person name="Whitman W."/>
        </authorList>
    </citation>
    <scope>NUCLEOTIDE SEQUENCE [LARGE SCALE GENOMIC DNA]</scope>
    <source>
        <strain evidence="5 6">CECT 7506</strain>
    </source>
</reference>
<organism evidence="5 6">
    <name type="scientific">Paenibacillus prosopidis</name>
    <dbReference type="NCBI Taxonomy" id="630520"/>
    <lineage>
        <taxon>Bacteria</taxon>
        <taxon>Bacillati</taxon>
        <taxon>Bacillota</taxon>
        <taxon>Bacilli</taxon>
        <taxon>Bacillales</taxon>
        <taxon>Paenibacillaceae</taxon>
        <taxon>Paenibacillus</taxon>
    </lineage>
</organism>
<evidence type="ECO:0000313" key="6">
    <source>
        <dbReference type="Proteomes" id="UP000252415"/>
    </source>
</evidence>
<dbReference type="InterPro" id="IPR041698">
    <property type="entry name" value="Methyltransf_25"/>
</dbReference>
<accession>A0A368VMA9</accession>
<proteinExistence type="predicted"/>
<dbReference type="AlphaFoldDB" id="A0A368VMA9"/>
<dbReference type="SUPFAM" id="SSF53335">
    <property type="entry name" value="S-adenosyl-L-methionine-dependent methyltransferases"/>
    <property type="match status" value="1"/>
</dbReference>
<dbReference type="InterPro" id="IPR029063">
    <property type="entry name" value="SAM-dependent_MTases_sf"/>
</dbReference>
<keyword evidence="5" id="KW-0830">Ubiquinone</keyword>
<evidence type="ECO:0000259" key="4">
    <source>
        <dbReference type="Pfam" id="PF13649"/>
    </source>
</evidence>
<dbReference type="GO" id="GO:0008168">
    <property type="term" value="F:methyltransferase activity"/>
    <property type="evidence" value="ECO:0007669"/>
    <property type="project" value="UniProtKB-KW"/>
</dbReference>
<keyword evidence="1 5" id="KW-0489">Methyltransferase</keyword>
<dbReference type="EMBL" id="QPJD01000015">
    <property type="protein sequence ID" value="RCW42658.1"/>
    <property type="molecule type" value="Genomic_DNA"/>
</dbReference>
<feature type="domain" description="Methyltransferase" evidence="4">
    <location>
        <begin position="44"/>
        <end position="138"/>
    </location>
</feature>
<dbReference type="GO" id="GO:0032259">
    <property type="term" value="P:methylation"/>
    <property type="evidence" value="ECO:0007669"/>
    <property type="project" value="UniProtKB-KW"/>
</dbReference>
<name>A0A368VMA9_9BACL</name>
<evidence type="ECO:0000313" key="5">
    <source>
        <dbReference type="EMBL" id="RCW42658.1"/>
    </source>
</evidence>
<keyword evidence="3" id="KW-0949">S-adenosyl-L-methionine</keyword>
<sequence>MKAWYEQSFGTDYMLVYKHRNWENANKEVHCMIDWLQLPQGAEVLDIGCGMGRHALALSSLGYTVTGIDLSDILLEEARRHDETGTVKWVQGDMRALPFEAGSFDATVNLFTSFGYFSIEEDNVNVLRNIRKVLRKGGSFLIDFLNPVYVERHLVPRSERRDAYTGLLIEEVRSIEDGWVQKEITVSDPYKQDEPRQYLERVRLFSLEWFERNLAECGLALEQLYGNVDGSGYEAATSPRMIMAGRAR</sequence>
<evidence type="ECO:0000256" key="2">
    <source>
        <dbReference type="ARBA" id="ARBA00022679"/>
    </source>
</evidence>
<dbReference type="PANTHER" id="PTHR43464:SF19">
    <property type="entry name" value="UBIQUINONE BIOSYNTHESIS O-METHYLTRANSFERASE, MITOCHONDRIAL"/>
    <property type="match status" value="1"/>
</dbReference>